<keyword evidence="6" id="KW-1185">Reference proteome</keyword>
<dbReference type="GO" id="GO:0044281">
    <property type="term" value="P:small molecule metabolic process"/>
    <property type="evidence" value="ECO:0007669"/>
    <property type="project" value="UniProtKB-ARBA"/>
</dbReference>
<dbReference type="InterPro" id="IPR012001">
    <property type="entry name" value="Thiamin_PyroP_enz_TPP-bd_dom"/>
</dbReference>
<dbReference type="GO" id="GO:0050660">
    <property type="term" value="F:flavin adenine dinucleotide binding"/>
    <property type="evidence" value="ECO:0007669"/>
    <property type="project" value="TreeGrafter"/>
</dbReference>
<dbReference type="Pfam" id="PF02775">
    <property type="entry name" value="TPP_enzyme_C"/>
    <property type="match status" value="1"/>
</dbReference>
<protein>
    <submittedName>
        <fullName evidence="5">Acetolactate synthase large subunit</fullName>
    </submittedName>
</protein>
<reference evidence="5 6" key="1">
    <citation type="submission" date="2018-05" db="EMBL/GenBank/DDBJ databases">
        <title>Description of Sphingomonas pokkalii sp nov, isolated from the rhizosphere of saline tolerant pokkali rice and its draft genome analysis.</title>
        <authorList>
            <person name="Menon R."/>
            <person name="Kumari S."/>
            <person name="Rameshkumar N."/>
        </authorList>
    </citation>
    <scope>NUCLEOTIDE SEQUENCE [LARGE SCALE GENOMIC DNA]</scope>
    <source>
        <strain evidence="5 6">L3B27</strain>
    </source>
</reference>
<feature type="domain" description="Thiamine pyrophosphate enzyme N-terminal TPP-binding" evidence="4">
    <location>
        <begin position="10"/>
        <end position="112"/>
    </location>
</feature>
<dbReference type="InterPro" id="IPR011766">
    <property type="entry name" value="TPP_enzyme_TPP-bd"/>
</dbReference>
<dbReference type="InterPro" id="IPR029061">
    <property type="entry name" value="THDP-binding"/>
</dbReference>
<dbReference type="Gene3D" id="3.40.50.970">
    <property type="match status" value="2"/>
</dbReference>
<name>A0A2U0SHK6_9SPHN</name>
<dbReference type="OrthoDB" id="9773408at2"/>
<dbReference type="GO" id="GO:0030976">
    <property type="term" value="F:thiamine pyrophosphate binding"/>
    <property type="evidence" value="ECO:0007669"/>
    <property type="project" value="InterPro"/>
</dbReference>
<dbReference type="RefSeq" id="WP_116470220.1">
    <property type="nucleotide sequence ID" value="NZ_QENQ01000001.1"/>
</dbReference>
<dbReference type="SUPFAM" id="SSF52518">
    <property type="entry name" value="Thiamin diphosphate-binding fold (THDP-binding)"/>
    <property type="match status" value="2"/>
</dbReference>
<dbReference type="PANTHER" id="PTHR18968">
    <property type="entry name" value="THIAMINE PYROPHOSPHATE ENZYMES"/>
    <property type="match status" value="1"/>
</dbReference>
<evidence type="ECO:0000259" key="4">
    <source>
        <dbReference type="Pfam" id="PF02776"/>
    </source>
</evidence>
<feature type="domain" description="Thiamine pyrophosphate enzyme TPP-binding" evidence="3">
    <location>
        <begin position="381"/>
        <end position="518"/>
    </location>
</feature>
<dbReference type="CDD" id="cd07035">
    <property type="entry name" value="TPP_PYR_POX_like"/>
    <property type="match status" value="1"/>
</dbReference>
<evidence type="ECO:0000313" key="6">
    <source>
        <dbReference type="Proteomes" id="UP000245890"/>
    </source>
</evidence>
<evidence type="ECO:0000256" key="1">
    <source>
        <dbReference type="ARBA" id="ARBA00007812"/>
    </source>
</evidence>
<dbReference type="GO" id="GO:0003984">
    <property type="term" value="F:acetolactate synthase activity"/>
    <property type="evidence" value="ECO:0007669"/>
    <property type="project" value="TreeGrafter"/>
</dbReference>
<dbReference type="Pfam" id="PF02776">
    <property type="entry name" value="TPP_enzyme_N"/>
    <property type="match status" value="1"/>
</dbReference>
<dbReference type="InterPro" id="IPR045229">
    <property type="entry name" value="TPP_enz"/>
</dbReference>
<dbReference type="CDD" id="cd02002">
    <property type="entry name" value="TPP_BFDC"/>
    <property type="match status" value="1"/>
</dbReference>
<organism evidence="5 6">
    <name type="scientific">Sphingomonas pokkalii</name>
    <dbReference type="NCBI Taxonomy" id="2175090"/>
    <lineage>
        <taxon>Bacteria</taxon>
        <taxon>Pseudomonadati</taxon>
        <taxon>Pseudomonadota</taxon>
        <taxon>Alphaproteobacteria</taxon>
        <taxon>Sphingomonadales</taxon>
        <taxon>Sphingomonadaceae</taxon>
        <taxon>Sphingomonas</taxon>
    </lineage>
</organism>
<dbReference type="PANTHER" id="PTHR18968:SF86">
    <property type="entry name" value="ACETOLACTATE SYNTHASE LARGE SUBUNIT ILVX-RELATED"/>
    <property type="match status" value="1"/>
</dbReference>
<dbReference type="AlphaFoldDB" id="A0A2U0SHK6"/>
<gene>
    <name evidence="5" type="ORF">DD559_17020</name>
</gene>
<evidence type="ECO:0000259" key="3">
    <source>
        <dbReference type="Pfam" id="PF02775"/>
    </source>
</evidence>
<dbReference type="NCBIfam" id="NF005760">
    <property type="entry name" value="PRK07586.1"/>
    <property type="match status" value="1"/>
</dbReference>
<proteinExistence type="inferred from homology"/>
<comment type="similarity">
    <text evidence="1">Belongs to the TPP enzyme family.</text>
</comment>
<dbReference type="EMBL" id="QENQ01000001">
    <property type="protein sequence ID" value="PVX30821.1"/>
    <property type="molecule type" value="Genomic_DNA"/>
</dbReference>
<evidence type="ECO:0000313" key="5">
    <source>
        <dbReference type="EMBL" id="PVX30821.1"/>
    </source>
</evidence>
<sequence>MTEPADTTTNGAVALLKTVRAGGARICFANPGTTELTLVRAMADVPEMRVVLCLFEGVATGAADGYSRVSREVALTLLHLGPGFANGIANLHNARRAHSRIVNLIGDHAQWHLPYDAPLTSDIRSLASPVSVSVRYLDSVDAIEEEVSGALNDARTAPGAISTLIVPTDVMDAPAHAAEPADPGDPLPERVPAARIAAVAARLRESDAPILLLGGDTLTEAGIAAAAEVARRVGARLLMEPYPAIVTLGGTLPRVERQAYFPDDVLRQMGESLVILAGARAPISYFGYEGYPSRLVPDDRLLSLSEPDEDGIAALSALAEALADLPAGDLPPLPALPDPATTLNAEAVVQALLPRLPEDAIISLEGSTLGGPWLREAHRARRHRVMTNTGGAIGQGLPCALGAALAAPGRRIVSLQSDGSAQYTVQALWTMAHEKLPITMLIAANHRYGILQTELRRAGADLAHAAIAGMTVLDDPRTDWVALATAYGVPARRVETLDDLGAAIDQGLATDGPMLIAVELP</sequence>
<keyword evidence="2" id="KW-0786">Thiamine pyrophosphate</keyword>
<comment type="caution">
    <text evidence="5">The sequence shown here is derived from an EMBL/GenBank/DDBJ whole genome shotgun (WGS) entry which is preliminary data.</text>
</comment>
<dbReference type="Proteomes" id="UP000245890">
    <property type="component" value="Unassembled WGS sequence"/>
</dbReference>
<evidence type="ECO:0000256" key="2">
    <source>
        <dbReference type="ARBA" id="ARBA00023052"/>
    </source>
</evidence>
<accession>A0A2U0SHK6</accession>